<dbReference type="SUPFAM" id="SSF53474">
    <property type="entry name" value="alpha/beta-Hydrolases"/>
    <property type="match status" value="1"/>
</dbReference>
<comment type="similarity">
    <text evidence="1">Belongs to the TRAPP small subunits family. BET3 subfamily.</text>
</comment>
<proteinExistence type="inferred from homology"/>
<dbReference type="PANTHER" id="PTHR12277">
    <property type="entry name" value="ALPHA/BETA HYDROLASE DOMAIN-CONTAINING PROTEIN"/>
    <property type="match status" value="1"/>
</dbReference>
<protein>
    <submittedName>
        <fullName evidence="3">Transport protein particle complex subunit</fullName>
    </submittedName>
</protein>
<dbReference type="PANTHER" id="PTHR12277:SF81">
    <property type="entry name" value="PROTEIN ABHD13"/>
    <property type="match status" value="1"/>
</dbReference>
<dbReference type="GO" id="GO:0048193">
    <property type="term" value="P:Golgi vesicle transport"/>
    <property type="evidence" value="ECO:0007669"/>
    <property type="project" value="InterPro"/>
</dbReference>
<dbReference type="InterPro" id="IPR029058">
    <property type="entry name" value="AB_hydrolase_fold"/>
</dbReference>
<dbReference type="EMBL" id="KZ155791">
    <property type="protein sequence ID" value="OUS45101.1"/>
    <property type="molecule type" value="Genomic_DNA"/>
</dbReference>
<evidence type="ECO:0000256" key="1">
    <source>
        <dbReference type="ARBA" id="ARBA00006218"/>
    </source>
</evidence>
<sequence>MTPGRAVPEVSAMAYEHLCAALVREVRSARAREGDATSSDSIASDDDDAAVEDDLERVGARVGHGLAHLACARADPTHDDQGAMTLLCKEFWQATHAKRADALRTNNRGTFVVHDDAFAPMRCVPARDSSVGADGREIGRDARALLAFATPPPLGSIDAGPVARSVASTPPRWRSGTAYERSVDRHVAAAYAYVTEECGYKPKDVFVLGRSLGSGPATKLAAAVESLYGKELGGVILHSPFTSVKEVGLFLLGNIAHVMTDRWDNREWVQRYKAKTLIVHAVEDEVVPFEHAKILEEKRRELNLHCRLHSTHGTHNYFSYYRDYLQPILDFIESTVKPGGVPYKVAPLPDPIPRAGFSEAQVRSIMSLVKAQAPPGDSEQDSVGLRFYGMVDAMGETISPREGGSLDSKKGFARFGSNSSLSAAGSAATTPQNKRSISPNSTIDGNTDVQEVTPEDVMILTPGGSKPRFLHA</sequence>
<dbReference type="InterPro" id="IPR037992">
    <property type="entry name" value="TRAPPC6/Trs33"/>
</dbReference>
<organism evidence="3">
    <name type="scientific">Ostreococcus tauri</name>
    <name type="common">Marine green alga</name>
    <dbReference type="NCBI Taxonomy" id="70448"/>
    <lineage>
        <taxon>Eukaryota</taxon>
        <taxon>Viridiplantae</taxon>
        <taxon>Chlorophyta</taxon>
        <taxon>Mamiellophyceae</taxon>
        <taxon>Mamiellales</taxon>
        <taxon>Bathycoccaceae</taxon>
        <taxon>Ostreococcus</taxon>
    </lineage>
</organism>
<evidence type="ECO:0000256" key="2">
    <source>
        <dbReference type="SAM" id="MobiDB-lite"/>
    </source>
</evidence>
<dbReference type="Pfam" id="PF04051">
    <property type="entry name" value="TRAPP"/>
    <property type="match status" value="1"/>
</dbReference>
<dbReference type="CDD" id="cd14944">
    <property type="entry name" value="TRAPPC6A_Trs33"/>
    <property type="match status" value="1"/>
</dbReference>
<evidence type="ECO:0000313" key="3">
    <source>
        <dbReference type="EMBL" id="OUS45101.1"/>
    </source>
</evidence>
<dbReference type="InterPro" id="IPR024096">
    <property type="entry name" value="NO_sig/Golgi_transp_ligand-bd"/>
</dbReference>
<dbReference type="Gene3D" id="3.40.50.1820">
    <property type="entry name" value="alpha/beta hydrolase"/>
    <property type="match status" value="1"/>
</dbReference>
<feature type="compositionally biased region" description="Polar residues" evidence="2">
    <location>
        <begin position="429"/>
        <end position="450"/>
    </location>
</feature>
<reference evidence="3" key="1">
    <citation type="submission" date="2017-04" db="EMBL/GenBank/DDBJ databases">
        <title>Population genomics of picophytoplankton unveils novel chromosome hypervariability.</title>
        <authorList>
            <consortium name="DOE Joint Genome Institute"/>
            <person name="Blanc-Mathieu R."/>
            <person name="Krasovec M."/>
            <person name="Hebrard M."/>
            <person name="Yau S."/>
            <person name="Desgranges E."/>
            <person name="Martin J."/>
            <person name="Schackwitz W."/>
            <person name="Kuo A."/>
            <person name="Salin G."/>
            <person name="Donnadieu C."/>
            <person name="Desdevises Y."/>
            <person name="Sanchez-Ferandin S."/>
            <person name="Moreau H."/>
            <person name="Rivals E."/>
            <person name="Grigoriev I.V."/>
            <person name="Grimsley N."/>
            <person name="Eyre-Walker A."/>
            <person name="Piganeau G."/>
        </authorList>
    </citation>
    <scope>NUCLEOTIDE SEQUENCE [LARGE SCALE GENOMIC DNA]</scope>
    <source>
        <strain evidence="3">RCC 1115</strain>
    </source>
</reference>
<accession>A0A1Y5I6N0</accession>
<name>A0A1Y5I6N0_OSTTA</name>
<dbReference type="Proteomes" id="UP000195557">
    <property type="component" value="Unassembled WGS sequence"/>
</dbReference>
<dbReference type="AlphaFoldDB" id="A0A1Y5I6N0"/>
<dbReference type="eggNOG" id="KOG1552">
    <property type="taxonomic scope" value="Eukaryota"/>
</dbReference>
<dbReference type="SUPFAM" id="SSF111126">
    <property type="entry name" value="Ligand-binding domain in the NO signalling and Golgi transport"/>
    <property type="match status" value="1"/>
</dbReference>
<gene>
    <name evidence="3" type="ORF">BE221DRAFT_77835</name>
</gene>
<dbReference type="InterPro" id="IPR007194">
    <property type="entry name" value="TRAPP_component"/>
</dbReference>
<dbReference type="Gene3D" id="3.30.1380.20">
    <property type="entry name" value="Trafficking protein particle complex subunit 3"/>
    <property type="match status" value="1"/>
</dbReference>
<feature type="region of interest" description="Disordered" evidence="2">
    <location>
        <begin position="421"/>
        <end position="472"/>
    </location>
</feature>